<dbReference type="Proteomes" id="UP000431913">
    <property type="component" value="Unassembled WGS sequence"/>
</dbReference>
<evidence type="ECO:0000256" key="4">
    <source>
        <dbReference type="ARBA" id="ARBA00022741"/>
    </source>
</evidence>
<dbReference type="SMART" id="SM00740">
    <property type="entry name" value="PASTA"/>
    <property type="match status" value="3"/>
</dbReference>
<dbReference type="Proteomes" id="UP000472755">
    <property type="component" value="Unassembled WGS sequence"/>
</dbReference>
<evidence type="ECO:0000313" key="16">
    <source>
        <dbReference type="EMBL" id="MTS26873.1"/>
    </source>
</evidence>
<evidence type="ECO:0000256" key="8">
    <source>
        <dbReference type="ARBA" id="ARBA00048679"/>
    </source>
</evidence>
<evidence type="ECO:0000313" key="20">
    <source>
        <dbReference type="Proteomes" id="UP000449193"/>
    </source>
</evidence>
<feature type="region of interest" description="Disordered" evidence="10">
    <location>
        <begin position="638"/>
        <end position="690"/>
    </location>
</feature>
<dbReference type="EMBL" id="WMZU01000007">
    <property type="protein sequence ID" value="MTS26873.1"/>
    <property type="molecule type" value="Genomic_DNA"/>
</dbReference>
<evidence type="ECO:0000256" key="1">
    <source>
        <dbReference type="ARBA" id="ARBA00012513"/>
    </source>
</evidence>
<dbReference type="PROSITE" id="PS50011">
    <property type="entry name" value="PROTEIN_KINASE_DOM"/>
    <property type="match status" value="1"/>
</dbReference>
<keyword evidence="11" id="KW-0812">Transmembrane</keyword>
<dbReference type="PANTHER" id="PTHR43289">
    <property type="entry name" value="MITOGEN-ACTIVATED PROTEIN KINASE KINASE KINASE 20-RELATED"/>
    <property type="match status" value="1"/>
</dbReference>
<dbReference type="EMBL" id="VUNJ01000009">
    <property type="protein sequence ID" value="MST92227.1"/>
    <property type="molecule type" value="Genomic_DNA"/>
</dbReference>
<comment type="catalytic activity">
    <reaction evidence="8">
        <text>L-seryl-[protein] + ATP = O-phospho-L-seryl-[protein] + ADP + H(+)</text>
        <dbReference type="Rhea" id="RHEA:17989"/>
        <dbReference type="Rhea" id="RHEA-COMP:9863"/>
        <dbReference type="Rhea" id="RHEA-COMP:11604"/>
        <dbReference type="ChEBI" id="CHEBI:15378"/>
        <dbReference type="ChEBI" id="CHEBI:29999"/>
        <dbReference type="ChEBI" id="CHEBI:30616"/>
        <dbReference type="ChEBI" id="CHEBI:83421"/>
        <dbReference type="ChEBI" id="CHEBI:456216"/>
        <dbReference type="EC" id="2.7.11.1"/>
    </reaction>
</comment>
<dbReference type="Gene3D" id="1.10.510.10">
    <property type="entry name" value="Transferase(Phosphotransferase) domain 1"/>
    <property type="match status" value="1"/>
</dbReference>
<accession>A0A0W7TMV2</accession>
<evidence type="ECO:0000256" key="11">
    <source>
        <dbReference type="SAM" id="Phobius"/>
    </source>
</evidence>
<dbReference type="GO" id="GO:0004674">
    <property type="term" value="F:protein serine/threonine kinase activity"/>
    <property type="evidence" value="ECO:0007669"/>
    <property type="project" value="UniProtKB-KW"/>
</dbReference>
<dbReference type="InterPro" id="IPR017441">
    <property type="entry name" value="Protein_kinase_ATP_BS"/>
</dbReference>
<dbReference type="RefSeq" id="WP_009325453.1">
    <property type="nucleotide sequence ID" value="NZ_CAOJUJ010000026.1"/>
</dbReference>
<dbReference type="InterPro" id="IPR000719">
    <property type="entry name" value="Prot_kinase_dom"/>
</dbReference>
<feature type="domain" description="PASTA" evidence="13">
    <location>
        <begin position="365"/>
        <end position="436"/>
    </location>
</feature>
<dbReference type="InterPro" id="IPR011009">
    <property type="entry name" value="Kinase-like_dom_sf"/>
</dbReference>
<dbReference type="Proteomes" id="UP000053433">
    <property type="component" value="Unassembled WGS sequence"/>
</dbReference>
<dbReference type="Pfam" id="PF00069">
    <property type="entry name" value="Pkinase"/>
    <property type="match status" value="1"/>
</dbReference>
<evidence type="ECO:0000313" key="17">
    <source>
        <dbReference type="EMBL" id="MTS51432.1"/>
    </source>
</evidence>
<dbReference type="FunFam" id="1.10.510.10:FF:000021">
    <property type="entry name" value="Serine/threonine protein kinase"/>
    <property type="match status" value="1"/>
</dbReference>
<evidence type="ECO:0000313" key="14">
    <source>
        <dbReference type="EMBL" id="KUE75149.1"/>
    </source>
</evidence>
<feature type="binding site" evidence="9">
    <location>
        <position position="42"/>
    </location>
    <ligand>
        <name>ATP</name>
        <dbReference type="ChEBI" id="CHEBI:30616"/>
    </ligand>
</feature>
<dbReference type="PROSITE" id="PS00107">
    <property type="entry name" value="PROTEIN_KINASE_ATP"/>
    <property type="match status" value="1"/>
</dbReference>
<dbReference type="SMART" id="SM00220">
    <property type="entry name" value="S_TKc"/>
    <property type="match status" value="1"/>
</dbReference>
<name>A0A0W7TMV2_9FIRM</name>
<dbReference type="AlphaFoldDB" id="A0A0W7TMV2"/>
<dbReference type="EC" id="2.7.11.1" evidence="1"/>
<dbReference type="PROSITE" id="PS51178">
    <property type="entry name" value="PASTA"/>
    <property type="match status" value="3"/>
</dbReference>
<dbReference type="NCBIfam" id="NF033483">
    <property type="entry name" value="PknB_PASTA_kin"/>
    <property type="match status" value="1"/>
</dbReference>
<dbReference type="InterPro" id="IPR005543">
    <property type="entry name" value="PASTA_dom"/>
</dbReference>
<reference evidence="15 19" key="3">
    <citation type="submission" date="2019-08" db="EMBL/GenBank/DDBJ databases">
        <title>In-depth cultivation of the pig gut microbiome towards novel bacterial diversity and tailored functional studies.</title>
        <authorList>
            <person name="Wylensek D."/>
            <person name="Hitch T.C.A."/>
            <person name="Clavel T."/>
        </authorList>
    </citation>
    <scope>NUCLEOTIDE SEQUENCE [LARGE SCALE GENOMIC DNA]</scope>
    <source>
        <strain evidence="15 19">WCA3-601-WT-6J</strain>
    </source>
</reference>
<sequence length="690" mass="75043">MDNLIGKKLDGRYQLEELIGSGGMANVYKATDLLENRLVAVKILREECRGNEDLVRRFKNESKAISVLDHPNIVKVYDVSVTDKLQFIVMEYIDGITLKEYMEYRAQPLTYKETLHFITQVLAALQHAHEKGIVHRDIKPQNIMLLADSTIKVMDFGIARFSRSENQTMTDKAIGSVHYISPEQAKGDTTDAKADIYSVGVMMYEMLSGKLPFESDSPVSVAIKQIADTATPLRELNPAVPEALAAITERAMAKEPRERYPSAQAMLADIDEFKRNPSVKFEYQYLTDTAPTRYIDKVVNKTATKQSGGQQRPRTGARPAARGGTKTKKRLALPILAGMAAAFLIGAAILVFLIFKYEGNGMFSQSMDVDLPNFIGLTQAEIQEKYPDSKFIFQTEEEYNTEYAAGVVCDQYPRAQTASDPKRVKENAKITLTISRGVEIVTMPDLSGMSRAEALNACKEKGLMPTFKTETVPKGQASGVVLRTDPVSGTQVEANTENSSVTVYISQEEVDKSTTVPNLVGVASLSEAQDLIRSAKLVLGGYSEEYSDTVPAGAVISQNPVSGTPAKWNDPVSIVVSKGAQERTIYVHIAVDETNEGGTYTLLLNGGNPQPWSPTAGQASSYQWSVTSTGTGTITLQKPDGTTAEQAVDFAPGGSGDLDFGTFGGNYKKPDDPSSTPPDPSQSAPSGEGD</sequence>
<feature type="domain" description="PASTA" evidence="13">
    <location>
        <begin position="511"/>
        <end position="578"/>
    </location>
</feature>
<keyword evidence="6 9" id="KW-0067">ATP-binding</keyword>
<evidence type="ECO:0000259" key="12">
    <source>
        <dbReference type="PROSITE" id="PS50011"/>
    </source>
</evidence>
<protein>
    <recommendedName>
        <fullName evidence="1">non-specific serine/threonine protein kinase</fullName>
        <ecNumber evidence="1">2.7.11.1</ecNumber>
    </recommendedName>
</protein>
<dbReference type="GO" id="GO:0005524">
    <property type="term" value="F:ATP binding"/>
    <property type="evidence" value="ECO:0007669"/>
    <property type="project" value="UniProtKB-UniRule"/>
</dbReference>
<dbReference type="PANTHER" id="PTHR43289:SF34">
    <property type="entry name" value="SERINE_THREONINE-PROTEIN KINASE YBDM-RELATED"/>
    <property type="match status" value="1"/>
</dbReference>
<dbReference type="CDD" id="cd06577">
    <property type="entry name" value="PASTA_pknB"/>
    <property type="match status" value="3"/>
</dbReference>
<dbReference type="EMBL" id="WMZR01000008">
    <property type="protein sequence ID" value="MTS51432.1"/>
    <property type="molecule type" value="Genomic_DNA"/>
</dbReference>
<dbReference type="SUPFAM" id="SSF56112">
    <property type="entry name" value="Protein kinase-like (PK-like)"/>
    <property type="match status" value="1"/>
</dbReference>
<dbReference type="CDD" id="cd14014">
    <property type="entry name" value="STKc_PknB_like"/>
    <property type="match status" value="1"/>
</dbReference>
<keyword evidence="2" id="KW-0723">Serine/threonine-protein kinase</keyword>
<evidence type="ECO:0000313" key="21">
    <source>
        <dbReference type="Proteomes" id="UP000472755"/>
    </source>
</evidence>
<keyword evidence="5 15" id="KW-0418">Kinase</keyword>
<keyword evidence="11" id="KW-0472">Membrane</keyword>
<dbReference type="EMBL" id="LMUA01000028">
    <property type="protein sequence ID" value="KUE75149.1"/>
    <property type="molecule type" value="Genomic_DNA"/>
</dbReference>
<dbReference type="PROSITE" id="PS00108">
    <property type="entry name" value="PROTEIN_KINASE_ST"/>
    <property type="match status" value="1"/>
</dbReference>
<keyword evidence="4 9" id="KW-0547">Nucleotide-binding</keyword>
<organism evidence="14 18">
    <name type="scientific">Ruthenibacterium lactatiformans</name>
    <dbReference type="NCBI Taxonomy" id="1550024"/>
    <lineage>
        <taxon>Bacteria</taxon>
        <taxon>Bacillati</taxon>
        <taxon>Bacillota</taxon>
        <taxon>Clostridia</taxon>
        <taxon>Eubacteriales</taxon>
        <taxon>Oscillospiraceae</taxon>
        <taxon>Ruthenibacterium</taxon>
    </lineage>
</organism>
<feature type="region of interest" description="Disordered" evidence="10">
    <location>
        <begin position="302"/>
        <end position="325"/>
    </location>
</feature>
<evidence type="ECO:0000313" key="19">
    <source>
        <dbReference type="Proteomes" id="UP000431913"/>
    </source>
</evidence>
<evidence type="ECO:0000259" key="13">
    <source>
        <dbReference type="PROSITE" id="PS51178"/>
    </source>
</evidence>
<feature type="compositionally biased region" description="Low complexity" evidence="10">
    <location>
        <begin position="681"/>
        <end position="690"/>
    </location>
</feature>
<dbReference type="InterPro" id="IPR008271">
    <property type="entry name" value="Ser/Thr_kinase_AS"/>
</dbReference>
<feature type="domain" description="PASTA" evidence="13">
    <location>
        <begin position="437"/>
        <end position="507"/>
    </location>
</feature>
<reference evidence="20 21" key="2">
    <citation type="journal article" date="2019" name="Nat. Med.">
        <title>A library of human gut bacterial isolates paired with longitudinal multiomics data enables mechanistic microbiome research.</title>
        <authorList>
            <person name="Poyet M."/>
            <person name="Groussin M."/>
            <person name="Gibbons S.M."/>
            <person name="Avila-Pacheco J."/>
            <person name="Jiang X."/>
            <person name="Kearney S.M."/>
            <person name="Perrotta A.R."/>
            <person name="Berdy B."/>
            <person name="Zhao S."/>
            <person name="Lieberman T.D."/>
            <person name="Swanson P.K."/>
            <person name="Smith M."/>
            <person name="Roesemann S."/>
            <person name="Alexander J.E."/>
            <person name="Rich S.A."/>
            <person name="Livny J."/>
            <person name="Vlamakis H."/>
            <person name="Clish C."/>
            <person name="Bullock K."/>
            <person name="Deik A."/>
            <person name="Scott J."/>
            <person name="Pierce K.A."/>
            <person name="Xavier R.J."/>
            <person name="Alm E.J."/>
        </authorList>
    </citation>
    <scope>NUCLEOTIDE SEQUENCE [LARGE SCALE GENOMIC DNA]</scope>
    <source>
        <strain evidence="16 21">BIOML-A4</strain>
        <strain evidence="17 20">BIOML-A7</strain>
    </source>
</reference>
<dbReference type="Gene3D" id="3.30.200.20">
    <property type="entry name" value="Phosphorylase Kinase, domain 1"/>
    <property type="match status" value="1"/>
</dbReference>
<proteinExistence type="predicted"/>
<evidence type="ECO:0000256" key="5">
    <source>
        <dbReference type="ARBA" id="ARBA00022777"/>
    </source>
</evidence>
<evidence type="ECO:0000256" key="3">
    <source>
        <dbReference type="ARBA" id="ARBA00022679"/>
    </source>
</evidence>
<dbReference type="Pfam" id="PF03793">
    <property type="entry name" value="PASTA"/>
    <property type="match status" value="3"/>
</dbReference>
<gene>
    <name evidence="15" type="primary">pknB</name>
    <name evidence="14" type="ORF">ASJ35_15305</name>
    <name evidence="15" type="ORF">FYJ76_09810</name>
    <name evidence="17" type="ORF">GMD52_07740</name>
    <name evidence="16" type="ORF">GMD59_06170</name>
</gene>
<comment type="catalytic activity">
    <reaction evidence="7">
        <text>L-threonyl-[protein] + ATP = O-phospho-L-threonyl-[protein] + ADP + H(+)</text>
        <dbReference type="Rhea" id="RHEA:46608"/>
        <dbReference type="Rhea" id="RHEA-COMP:11060"/>
        <dbReference type="Rhea" id="RHEA-COMP:11605"/>
        <dbReference type="ChEBI" id="CHEBI:15378"/>
        <dbReference type="ChEBI" id="CHEBI:30013"/>
        <dbReference type="ChEBI" id="CHEBI:30616"/>
        <dbReference type="ChEBI" id="CHEBI:61977"/>
        <dbReference type="ChEBI" id="CHEBI:456216"/>
        <dbReference type="EC" id="2.7.11.1"/>
    </reaction>
</comment>
<evidence type="ECO:0000313" key="15">
    <source>
        <dbReference type="EMBL" id="MST92227.1"/>
    </source>
</evidence>
<feature type="compositionally biased region" description="Low complexity" evidence="10">
    <location>
        <begin position="312"/>
        <end position="324"/>
    </location>
</feature>
<dbReference type="Proteomes" id="UP000449193">
    <property type="component" value="Unassembled WGS sequence"/>
</dbReference>
<evidence type="ECO:0000313" key="18">
    <source>
        <dbReference type="Proteomes" id="UP000053433"/>
    </source>
</evidence>
<reference evidence="14 18" key="1">
    <citation type="submission" date="2015-10" db="EMBL/GenBank/DDBJ databases">
        <title>A novel member of the family Ruminococcaceae isolated from human faeces.</title>
        <authorList>
            <person name="Shkoporov A.N."/>
            <person name="Chaplin A.V."/>
            <person name="Motuzova O.V."/>
            <person name="Kafarskaia L.I."/>
            <person name="Efimov B.A."/>
        </authorList>
    </citation>
    <scope>NUCLEOTIDE SEQUENCE [LARGE SCALE GENOMIC DNA]</scope>
    <source>
        <strain evidence="14 18">668</strain>
    </source>
</reference>
<evidence type="ECO:0000256" key="2">
    <source>
        <dbReference type="ARBA" id="ARBA00022527"/>
    </source>
</evidence>
<keyword evidence="3" id="KW-0808">Transferase</keyword>
<dbReference type="Gene3D" id="3.30.10.20">
    <property type="match status" value="3"/>
</dbReference>
<feature type="domain" description="Protein kinase" evidence="12">
    <location>
        <begin position="13"/>
        <end position="274"/>
    </location>
</feature>
<keyword evidence="11" id="KW-1133">Transmembrane helix</keyword>
<feature type="transmembrane region" description="Helical" evidence="11">
    <location>
        <begin position="331"/>
        <end position="355"/>
    </location>
</feature>
<comment type="caution">
    <text evidence="14">The sequence shown here is derived from an EMBL/GenBank/DDBJ whole genome shotgun (WGS) entry which is preliminary data.</text>
</comment>
<evidence type="ECO:0000256" key="10">
    <source>
        <dbReference type="SAM" id="MobiDB-lite"/>
    </source>
</evidence>
<evidence type="ECO:0000256" key="6">
    <source>
        <dbReference type="ARBA" id="ARBA00022840"/>
    </source>
</evidence>
<evidence type="ECO:0000256" key="9">
    <source>
        <dbReference type="PROSITE-ProRule" id="PRU10141"/>
    </source>
</evidence>
<dbReference type="GeneID" id="42857993"/>
<evidence type="ECO:0000256" key="7">
    <source>
        <dbReference type="ARBA" id="ARBA00047899"/>
    </source>
</evidence>